<dbReference type="NCBIfam" id="NF047752">
    <property type="entry name" value="MntA_antitoxin"/>
    <property type="match status" value="1"/>
</dbReference>
<gene>
    <name evidence="2" type="ORF">IMF26_04350</name>
</gene>
<dbReference type="SUPFAM" id="SSF81301">
    <property type="entry name" value="Nucleotidyltransferase"/>
    <property type="match status" value="1"/>
</dbReference>
<evidence type="ECO:0000313" key="2">
    <source>
        <dbReference type="EMBL" id="QUL99293.1"/>
    </source>
</evidence>
<organism evidence="2">
    <name type="scientific">Candidatus Fermentithermobacillus carboniphilus</name>
    <dbReference type="NCBI Taxonomy" id="3085328"/>
    <lineage>
        <taxon>Bacteria</taxon>
        <taxon>Bacillati</taxon>
        <taxon>Bacillota</taxon>
        <taxon>Candidatus Fermentithermobacillia</taxon>
        <taxon>Candidatus Fermentithermobacillales</taxon>
        <taxon>Candidatus Fermentithermobacillaceae</taxon>
        <taxon>Candidatus Fermentithermobacillus</taxon>
    </lineage>
</organism>
<dbReference type="Gene3D" id="3.30.460.10">
    <property type="entry name" value="Beta Polymerase, domain 2"/>
    <property type="match status" value="1"/>
</dbReference>
<sequence length="149" mass="16660">MGTKDAVNLLRSPGFAALCHRHGVSLAVLFGSQARGRATDASDIDLAVLMEDKGYARDLLCLARERRQFMKDLITYLQTADVDLVILNHANPLLRFQVAKTGKPVYEGMPGLFAQFCSLAVRQHEDSKVFYQAMDRYLKQAAQKRGYHG</sequence>
<dbReference type="KEGG" id="fcz:IMF26_04350"/>
<protein>
    <submittedName>
        <fullName evidence="2">Nucleotidyltransferase domain-containing protein</fullName>
    </submittedName>
</protein>
<dbReference type="InterPro" id="IPR052930">
    <property type="entry name" value="TA_antitoxin_MntA"/>
</dbReference>
<feature type="domain" description="Polymerase beta nucleotidyltransferase" evidence="1">
    <location>
        <begin position="21"/>
        <end position="107"/>
    </location>
</feature>
<dbReference type="EMBL" id="CP062796">
    <property type="protein sequence ID" value="QUL99293.1"/>
    <property type="molecule type" value="Genomic_DNA"/>
</dbReference>
<dbReference type="PANTHER" id="PTHR43852">
    <property type="entry name" value="NUCLEOTIDYLTRANSFERASE"/>
    <property type="match status" value="1"/>
</dbReference>
<proteinExistence type="predicted"/>
<dbReference type="AlphaFoldDB" id="A0AAT9LEZ2"/>
<accession>A0AAT9LEZ2</accession>
<name>A0AAT9LEZ2_9FIRM</name>
<evidence type="ECO:0000259" key="1">
    <source>
        <dbReference type="Pfam" id="PF18765"/>
    </source>
</evidence>
<reference evidence="2" key="2">
    <citation type="journal article" date="2023" name="Biology">
        <title>Prokaryotic Life Associated with Coal-Fire Gas Vents Revealed by Metagenomics.</title>
        <authorList>
            <person name="Kadnikov V.V."/>
            <person name="Mardanov A.V."/>
            <person name="Beletsky A.V."/>
            <person name="Karnachuk O.V."/>
            <person name="Ravin N.V."/>
        </authorList>
    </citation>
    <scope>NUCLEOTIDE SEQUENCE</scope>
    <source>
        <strain evidence="2">Bu02</strain>
    </source>
</reference>
<dbReference type="PANTHER" id="PTHR43852:SF2">
    <property type="entry name" value="PROTEIN ADENYLYLTRANSFERASE MNTA"/>
    <property type="match status" value="1"/>
</dbReference>
<dbReference type="CDD" id="cd05403">
    <property type="entry name" value="NT_KNTase_like"/>
    <property type="match status" value="1"/>
</dbReference>
<dbReference type="InterPro" id="IPR043519">
    <property type="entry name" value="NT_sf"/>
</dbReference>
<reference evidence="2" key="1">
    <citation type="submission" date="2020-10" db="EMBL/GenBank/DDBJ databases">
        <authorList>
            <person name="Kadnikov V."/>
            <person name="Beletsky A.V."/>
            <person name="Mardanov A.V."/>
            <person name="Karnachuk O.V."/>
            <person name="Ravin N.V."/>
        </authorList>
    </citation>
    <scope>NUCLEOTIDE SEQUENCE</scope>
    <source>
        <strain evidence="2">Bu02</strain>
    </source>
</reference>
<dbReference type="InterPro" id="IPR041633">
    <property type="entry name" value="Polbeta"/>
</dbReference>
<dbReference type="Pfam" id="PF18765">
    <property type="entry name" value="Polbeta"/>
    <property type="match status" value="1"/>
</dbReference>